<proteinExistence type="inferred from homology"/>
<dbReference type="InterPro" id="IPR023673">
    <property type="entry name" value="Ribosomal_uL1_CS"/>
</dbReference>
<evidence type="ECO:0000256" key="2">
    <source>
        <dbReference type="ARBA" id="ARBA00022491"/>
    </source>
</evidence>
<dbReference type="PANTHER" id="PTHR36427">
    <property type="entry name" value="54S RIBOSOMAL PROTEIN L1, MITOCHONDRIAL"/>
    <property type="match status" value="1"/>
</dbReference>
<keyword evidence="5 9" id="KW-0694">RNA-binding</keyword>
<name>A0A223MAT5_MESHO</name>
<dbReference type="InterPro" id="IPR005878">
    <property type="entry name" value="Ribosom_uL1_bac-type"/>
</dbReference>
<dbReference type="InterPro" id="IPR028364">
    <property type="entry name" value="Ribosomal_uL1/biogenesis"/>
</dbReference>
<dbReference type="SMR" id="A0A223MAT5"/>
<evidence type="ECO:0000313" key="12">
    <source>
        <dbReference type="EMBL" id="MCI8283494.1"/>
    </source>
</evidence>
<dbReference type="GO" id="GO:0019843">
    <property type="term" value="F:rRNA binding"/>
    <property type="evidence" value="ECO:0007669"/>
    <property type="project" value="UniProtKB-UniRule"/>
</dbReference>
<evidence type="ECO:0000313" key="11">
    <source>
        <dbReference type="EMBL" id="ASU14689.1"/>
    </source>
</evidence>
<dbReference type="FunFam" id="3.40.50.790:FF:000001">
    <property type="entry name" value="50S ribosomal protein L1"/>
    <property type="match status" value="1"/>
</dbReference>
<dbReference type="InterPro" id="IPR023674">
    <property type="entry name" value="Ribosomal_uL1-like"/>
</dbReference>
<dbReference type="PIRSF" id="PIRSF002155">
    <property type="entry name" value="Ribosomal_L1"/>
    <property type="match status" value="1"/>
</dbReference>
<evidence type="ECO:0000256" key="9">
    <source>
        <dbReference type="HAMAP-Rule" id="MF_01318"/>
    </source>
</evidence>
<dbReference type="PANTHER" id="PTHR36427:SF3">
    <property type="entry name" value="LARGE RIBOSOMAL SUBUNIT PROTEIN UL1M"/>
    <property type="match status" value="1"/>
</dbReference>
<evidence type="ECO:0000313" key="13">
    <source>
        <dbReference type="Proteomes" id="UP000215452"/>
    </source>
</evidence>
<dbReference type="CDD" id="cd00403">
    <property type="entry name" value="Ribosomal_L1"/>
    <property type="match status" value="1"/>
</dbReference>
<keyword evidence="7 9" id="KW-0687">Ribonucleoprotein</keyword>
<comment type="subunit">
    <text evidence="9">Part of the 50S ribosomal subunit.</text>
</comment>
<gene>
    <name evidence="9 11" type="primary">rplA</name>
    <name evidence="11" type="ORF">CIB43_00804</name>
    <name evidence="12" type="ORF">FEF30_02870</name>
</gene>
<evidence type="ECO:0000256" key="1">
    <source>
        <dbReference type="ARBA" id="ARBA00010531"/>
    </source>
</evidence>
<evidence type="ECO:0000256" key="3">
    <source>
        <dbReference type="ARBA" id="ARBA00022730"/>
    </source>
</evidence>
<dbReference type="GO" id="GO:0003735">
    <property type="term" value="F:structural constituent of ribosome"/>
    <property type="evidence" value="ECO:0007669"/>
    <property type="project" value="InterPro"/>
</dbReference>
<keyword evidence="2 9" id="KW-0678">Repressor</keyword>
<comment type="similarity">
    <text evidence="1 9 10">Belongs to the universal ribosomal protein uL1 family.</text>
</comment>
<keyword evidence="3 9" id="KW-0699">rRNA-binding</keyword>
<dbReference type="OMA" id="EFRVDKH"/>
<dbReference type="InterPro" id="IPR016095">
    <property type="entry name" value="Ribosomal_uL1_3-a/b-sand"/>
</dbReference>
<dbReference type="GO" id="GO:0006417">
    <property type="term" value="P:regulation of translation"/>
    <property type="evidence" value="ECO:0007669"/>
    <property type="project" value="UniProtKB-KW"/>
</dbReference>
<dbReference type="SUPFAM" id="SSF56808">
    <property type="entry name" value="Ribosomal protein L1"/>
    <property type="match status" value="1"/>
</dbReference>
<dbReference type="Proteomes" id="UP000215452">
    <property type="component" value="Chromosome"/>
</dbReference>
<dbReference type="AlphaFoldDB" id="A0A223MAT5"/>
<comment type="function">
    <text evidence="9">Binds directly to 23S rRNA. The L1 stalk is quite mobile in the ribosome, and is involved in E site tRNA release.</text>
</comment>
<dbReference type="GO" id="GO:0015934">
    <property type="term" value="C:large ribosomal subunit"/>
    <property type="evidence" value="ECO:0007669"/>
    <property type="project" value="InterPro"/>
</dbReference>
<dbReference type="InterPro" id="IPR002143">
    <property type="entry name" value="Ribosomal_uL1"/>
</dbReference>
<dbReference type="GO" id="GO:0000049">
    <property type="term" value="F:tRNA binding"/>
    <property type="evidence" value="ECO:0007669"/>
    <property type="project" value="UniProtKB-KW"/>
</dbReference>
<accession>A0A223MAT5</accession>
<evidence type="ECO:0000313" key="14">
    <source>
        <dbReference type="Proteomes" id="UP001203104"/>
    </source>
</evidence>
<dbReference type="Proteomes" id="UP001203104">
    <property type="component" value="Unassembled WGS sequence"/>
</dbReference>
<evidence type="ECO:0000256" key="10">
    <source>
        <dbReference type="RuleBase" id="RU000659"/>
    </source>
</evidence>
<dbReference type="HAMAP" id="MF_01318_B">
    <property type="entry name" value="Ribosomal_uL1_B"/>
    <property type="match status" value="1"/>
</dbReference>
<dbReference type="Gene3D" id="3.30.190.20">
    <property type="match status" value="1"/>
</dbReference>
<evidence type="ECO:0000256" key="8">
    <source>
        <dbReference type="ARBA" id="ARBA00035241"/>
    </source>
</evidence>
<evidence type="ECO:0000256" key="5">
    <source>
        <dbReference type="ARBA" id="ARBA00022884"/>
    </source>
</evidence>
<organism evidence="11 13">
    <name type="scientific">Mesomycoplasma hyopneumoniae</name>
    <name type="common">Mycoplasma hyopneumoniae</name>
    <dbReference type="NCBI Taxonomy" id="2099"/>
    <lineage>
        <taxon>Bacteria</taxon>
        <taxon>Bacillati</taxon>
        <taxon>Mycoplasmatota</taxon>
        <taxon>Mycoplasmoidales</taxon>
        <taxon>Metamycoplasmataceae</taxon>
        <taxon>Mesomycoplasma</taxon>
    </lineage>
</organism>
<keyword evidence="6 9" id="KW-0689">Ribosomal protein</keyword>
<keyword evidence="9" id="KW-0820">tRNA-binding</keyword>
<dbReference type="GeneID" id="41334755"/>
<protein>
    <recommendedName>
        <fullName evidence="8 9">Large ribosomal subunit protein uL1</fullName>
    </recommendedName>
</protein>
<comment type="function">
    <text evidence="9">Protein L1 is also a translational repressor protein, it controls the translation of the L11 operon by binding to its mRNA.</text>
</comment>
<reference evidence="11 13" key="1">
    <citation type="submission" date="2017-08" db="EMBL/GenBank/DDBJ databases">
        <title>The complete genome sequence of a Mycoplasma hyopneumoniae isolate in Korea.</title>
        <authorList>
            <person name="Han J."/>
            <person name="Lee N."/>
        </authorList>
    </citation>
    <scope>NUCLEOTIDE SEQUENCE [LARGE SCALE GENOMIC DNA]</scope>
    <source>
        <strain evidence="11 13">KM014</strain>
    </source>
</reference>
<dbReference type="Pfam" id="PF00687">
    <property type="entry name" value="Ribosomal_L1"/>
    <property type="match status" value="1"/>
</dbReference>
<dbReference type="EMBL" id="VBRW01000005">
    <property type="protein sequence ID" value="MCI8283494.1"/>
    <property type="molecule type" value="Genomic_DNA"/>
</dbReference>
<dbReference type="EMBL" id="CP022714">
    <property type="protein sequence ID" value="ASU14689.1"/>
    <property type="molecule type" value="Genomic_DNA"/>
</dbReference>
<evidence type="ECO:0000256" key="7">
    <source>
        <dbReference type="ARBA" id="ARBA00023274"/>
    </source>
</evidence>
<reference evidence="12 14" key="2">
    <citation type="submission" date="2019-05" db="EMBL/GenBank/DDBJ databases">
        <title>Genome sequencing and assembly of Mycoplasma hyopneumoniae strains UFV01 and UFV02.</title>
        <authorList>
            <person name="De Souza L.F."/>
            <person name="Gonzaga N.F."/>
            <person name="Santos M.R."/>
            <person name="Deeney A.S."/>
            <person name="Vidigal P.M.P."/>
            <person name="Moreira M.A.S."/>
            <person name="Fietto J.R.L."/>
            <person name="Bressan G.C."/>
            <person name="Rycroft A.N."/>
            <person name="Silva Junior A."/>
        </authorList>
    </citation>
    <scope>NUCLEOTIDE SEQUENCE [LARGE SCALE GENOMIC DNA]</scope>
    <source>
        <strain evidence="12 14">UFV01</strain>
    </source>
</reference>
<keyword evidence="4 9" id="KW-0810">Translation regulation</keyword>
<dbReference type="RefSeq" id="WP_011206292.1">
    <property type="nucleotide sequence ID" value="NZ_CP038641.1"/>
</dbReference>
<evidence type="ECO:0000256" key="6">
    <source>
        <dbReference type="ARBA" id="ARBA00022980"/>
    </source>
</evidence>
<sequence length="231" mass="25601">MKKVSRNLLQARQMVDKNRFYSLEEAMELVKKTSYTKFSGSVDLAIRLNLDTRKADQQLRGAVVLPHGTGKSVRVLVATDSSEVAAKSLEAGADLIYSTAELEQNLKIDNFNFDVIVVEPKLMPILGRYGKKLGPKGLMPNPKTGTVSPNPEKAVAEIKKGKANYRADRYGIIHSLIGKTNMEVPQLVENANTLLRLIKRLKPNTVKGNYFKNLTVSASMGPSIKIRFDNL</sequence>
<dbReference type="GO" id="GO:0006412">
    <property type="term" value="P:translation"/>
    <property type="evidence" value="ECO:0007669"/>
    <property type="project" value="UniProtKB-UniRule"/>
</dbReference>
<dbReference type="NCBIfam" id="TIGR01169">
    <property type="entry name" value="rplA_bact"/>
    <property type="match status" value="1"/>
</dbReference>
<dbReference type="PROSITE" id="PS01199">
    <property type="entry name" value="RIBOSOMAL_L1"/>
    <property type="match status" value="1"/>
</dbReference>
<evidence type="ECO:0000256" key="4">
    <source>
        <dbReference type="ARBA" id="ARBA00022845"/>
    </source>
</evidence>
<dbReference type="Gene3D" id="3.40.50.790">
    <property type="match status" value="1"/>
</dbReference>